<evidence type="ECO:0000256" key="1">
    <source>
        <dbReference type="ARBA" id="ARBA00023157"/>
    </source>
</evidence>
<dbReference type="InterPro" id="IPR010625">
    <property type="entry name" value="CHCH"/>
</dbReference>
<evidence type="ECO:0000313" key="4">
    <source>
        <dbReference type="EMBL" id="VVT48573.1"/>
    </source>
</evidence>
<keyword evidence="1" id="KW-1015">Disulfide bond</keyword>
<reference evidence="4 5" key="1">
    <citation type="submission" date="2019-09" db="EMBL/GenBank/DDBJ databases">
        <authorList>
            <person name="Brejova B."/>
        </authorList>
    </citation>
    <scope>NUCLEOTIDE SEQUENCE [LARGE SCALE GENOMIC DNA]</scope>
</reference>
<dbReference type="AlphaFoldDB" id="A0A5E8BIJ5"/>
<dbReference type="GO" id="GO:0005758">
    <property type="term" value="C:mitochondrial intermembrane space"/>
    <property type="evidence" value="ECO:0007669"/>
    <property type="project" value="InterPro"/>
</dbReference>
<dbReference type="GO" id="GO:0033617">
    <property type="term" value="P:mitochondrial respiratory chain complex IV assembly"/>
    <property type="evidence" value="ECO:0007669"/>
    <property type="project" value="InterPro"/>
</dbReference>
<dbReference type="Proteomes" id="UP000398389">
    <property type="component" value="Unassembled WGS sequence"/>
</dbReference>
<keyword evidence="5" id="KW-1185">Reference proteome</keyword>
<dbReference type="Pfam" id="PF06747">
    <property type="entry name" value="CHCH"/>
    <property type="match status" value="1"/>
</dbReference>
<evidence type="ECO:0000256" key="2">
    <source>
        <dbReference type="SAM" id="MobiDB-lite"/>
    </source>
</evidence>
<accession>A0A5E8BIJ5</accession>
<dbReference type="InterPro" id="IPR039870">
    <property type="entry name" value="Coa4-like"/>
</dbReference>
<name>A0A5E8BIJ5_9ASCO</name>
<dbReference type="PANTHER" id="PTHR13639">
    <property type="entry name" value="CYTOCHROME C OXIDASE ASSEMBLY FACTOR 4 HOMOLOG, MITOCHONDRIAL"/>
    <property type="match status" value="1"/>
</dbReference>
<dbReference type="PANTHER" id="PTHR13639:SF2">
    <property type="entry name" value="CYTOCHROME C OXIDASE ASSEMBLY FACTOR 4 HOMOLOG, MITOCHONDRIAL"/>
    <property type="match status" value="1"/>
</dbReference>
<protein>
    <recommendedName>
        <fullName evidence="3">CHCH domain-containing protein</fullName>
    </recommendedName>
</protein>
<dbReference type="RefSeq" id="XP_031852456.1">
    <property type="nucleotide sequence ID" value="XM_031996565.1"/>
</dbReference>
<evidence type="ECO:0000313" key="5">
    <source>
        <dbReference type="Proteomes" id="UP000398389"/>
    </source>
</evidence>
<dbReference type="GeneID" id="43580665"/>
<organism evidence="4 5">
    <name type="scientific">Magnusiomyces paraingens</name>
    <dbReference type="NCBI Taxonomy" id="2606893"/>
    <lineage>
        <taxon>Eukaryota</taxon>
        <taxon>Fungi</taxon>
        <taxon>Dikarya</taxon>
        <taxon>Ascomycota</taxon>
        <taxon>Saccharomycotina</taxon>
        <taxon>Dipodascomycetes</taxon>
        <taxon>Dipodascales</taxon>
        <taxon>Dipodascaceae</taxon>
        <taxon>Magnusiomyces</taxon>
    </lineage>
</organism>
<dbReference type="EMBL" id="CABVLU010000002">
    <property type="protein sequence ID" value="VVT48573.1"/>
    <property type="molecule type" value="Genomic_DNA"/>
</dbReference>
<feature type="region of interest" description="Disordered" evidence="2">
    <location>
        <begin position="1"/>
        <end position="22"/>
    </location>
</feature>
<evidence type="ECO:0000259" key="3">
    <source>
        <dbReference type="Pfam" id="PF06747"/>
    </source>
</evidence>
<feature type="domain" description="CHCH" evidence="3">
    <location>
        <begin position="32"/>
        <end position="64"/>
    </location>
</feature>
<dbReference type="PROSITE" id="PS51808">
    <property type="entry name" value="CHCH"/>
    <property type="match status" value="1"/>
</dbReference>
<feature type="compositionally biased region" description="Polar residues" evidence="2">
    <location>
        <begin position="1"/>
        <end position="12"/>
    </location>
</feature>
<sequence length="79" mass="9195">MNNDTKNIQGSSRVEDEDEPDEWDKRINKTGCAEENLALTLCHADKKDWRLCLPEMEAFKKCWAEHNNNQRTSTLDAKN</sequence>
<dbReference type="OrthoDB" id="5586401at2759"/>
<gene>
    <name evidence="4" type="ORF">SAPINGB_P001845</name>
</gene>
<proteinExistence type="predicted"/>